<feature type="domain" description="MPN" evidence="6">
    <location>
        <begin position="5"/>
        <end position="134"/>
    </location>
</feature>
<dbReference type="PANTHER" id="PTHR34858:SF1">
    <property type="entry name" value="CYSO-CYSTEINE PEPTIDASE"/>
    <property type="match status" value="1"/>
</dbReference>
<evidence type="ECO:0000256" key="4">
    <source>
        <dbReference type="ARBA" id="ARBA00022833"/>
    </source>
</evidence>
<reference evidence="7 8" key="1">
    <citation type="submission" date="2023-07" db="EMBL/GenBank/DDBJ databases">
        <title>Novel species of Thermanaerothrix with wide hydrolytic capabilities.</title>
        <authorList>
            <person name="Zayulina K.S."/>
            <person name="Podosokorskaya O.A."/>
            <person name="Elcheninov A.G."/>
        </authorList>
    </citation>
    <scope>NUCLEOTIDE SEQUENCE [LARGE SCALE GENOMIC DNA]</scope>
    <source>
        <strain evidence="7 8">4228-RoL</strain>
    </source>
</reference>
<dbReference type="InterPro" id="IPR028090">
    <property type="entry name" value="JAB_dom_prok"/>
</dbReference>
<accession>A0ABU3NR13</accession>
<dbReference type="InterPro" id="IPR037518">
    <property type="entry name" value="MPN"/>
</dbReference>
<sequence>MERSLRLSAKQKAIILEHVVHCVPEEACGLLGGCGSIVKRIIPVTNRLHSPVRFYMEPTELLKALEALEEEGLELVGIFHSHPHGPAVPSETDLNEFAYPESLMVILSPQGKDWQLRAFEIDTEHHAFREVDVVIEKE</sequence>
<keyword evidence="1" id="KW-0645">Protease</keyword>
<gene>
    <name evidence="7" type="ORF">QYE77_13480</name>
</gene>
<dbReference type="RefSeq" id="WP_315625957.1">
    <property type="nucleotide sequence ID" value="NZ_JAUHMF010000002.1"/>
</dbReference>
<dbReference type="EMBL" id="JAUHMF010000002">
    <property type="protein sequence ID" value="MDT8899272.1"/>
    <property type="molecule type" value="Genomic_DNA"/>
</dbReference>
<keyword evidence="5" id="KW-0482">Metalloprotease</keyword>
<evidence type="ECO:0000256" key="5">
    <source>
        <dbReference type="ARBA" id="ARBA00023049"/>
    </source>
</evidence>
<evidence type="ECO:0000256" key="3">
    <source>
        <dbReference type="ARBA" id="ARBA00022801"/>
    </source>
</evidence>
<dbReference type="SMART" id="SM00232">
    <property type="entry name" value="JAB_MPN"/>
    <property type="match status" value="1"/>
</dbReference>
<evidence type="ECO:0000259" key="6">
    <source>
        <dbReference type="PROSITE" id="PS50249"/>
    </source>
</evidence>
<evidence type="ECO:0000256" key="1">
    <source>
        <dbReference type="ARBA" id="ARBA00022670"/>
    </source>
</evidence>
<proteinExistence type="predicted"/>
<dbReference type="InterPro" id="IPR051929">
    <property type="entry name" value="VirAsm_ModProt"/>
</dbReference>
<dbReference type="InterPro" id="IPR000555">
    <property type="entry name" value="JAMM/MPN+_dom"/>
</dbReference>
<keyword evidence="2" id="KW-0479">Metal-binding</keyword>
<name>A0ABU3NR13_9CHLR</name>
<keyword evidence="8" id="KW-1185">Reference proteome</keyword>
<protein>
    <submittedName>
        <fullName evidence="7">M67 family metallopeptidase</fullName>
    </submittedName>
</protein>
<dbReference type="PROSITE" id="PS50249">
    <property type="entry name" value="MPN"/>
    <property type="match status" value="1"/>
</dbReference>
<dbReference type="PANTHER" id="PTHR34858">
    <property type="entry name" value="CYSO-CYSTEINE PEPTIDASE"/>
    <property type="match status" value="1"/>
</dbReference>
<dbReference type="Pfam" id="PF14464">
    <property type="entry name" value="Prok-JAB"/>
    <property type="match status" value="1"/>
</dbReference>
<organism evidence="7 8">
    <name type="scientific">Thermanaerothrix solaris</name>
    <dbReference type="NCBI Taxonomy" id="3058434"/>
    <lineage>
        <taxon>Bacteria</taxon>
        <taxon>Bacillati</taxon>
        <taxon>Chloroflexota</taxon>
        <taxon>Anaerolineae</taxon>
        <taxon>Anaerolineales</taxon>
        <taxon>Anaerolineaceae</taxon>
        <taxon>Thermanaerothrix</taxon>
    </lineage>
</organism>
<keyword evidence="3" id="KW-0378">Hydrolase</keyword>
<dbReference type="Gene3D" id="3.40.140.10">
    <property type="entry name" value="Cytidine Deaminase, domain 2"/>
    <property type="match status" value="1"/>
</dbReference>
<keyword evidence="4" id="KW-0862">Zinc</keyword>
<dbReference type="SUPFAM" id="SSF102712">
    <property type="entry name" value="JAB1/MPN domain"/>
    <property type="match status" value="1"/>
</dbReference>
<comment type="caution">
    <text evidence="7">The sequence shown here is derived from an EMBL/GenBank/DDBJ whole genome shotgun (WGS) entry which is preliminary data.</text>
</comment>
<evidence type="ECO:0000313" key="7">
    <source>
        <dbReference type="EMBL" id="MDT8899272.1"/>
    </source>
</evidence>
<dbReference type="Proteomes" id="UP001254165">
    <property type="component" value="Unassembled WGS sequence"/>
</dbReference>
<evidence type="ECO:0000256" key="2">
    <source>
        <dbReference type="ARBA" id="ARBA00022723"/>
    </source>
</evidence>
<dbReference type="CDD" id="cd08070">
    <property type="entry name" value="MPN_like"/>
    <property type="match status" value="1"/>
</dbReference>
<evidence type="ECO:0000313" key="8">
    <source>
        <dbReference type="Proteomes" id="UP001254165"/>
    </source>
</evidence>